<dbReference type="OrthoDB" id="248923at2759"/>
<dbReference type="PROSITE" id="PS50011">
    <property type="entry name" value="PROTEIN_KINASE_DOM"/>
    <property type="match status" value="1"/>
</dbReference>
<dbReference type="InterPro" id="IPR051131">
    <property type="entry name" value="NEK_Ser/Thr_kinase_NIMA"/>
</dbReference>
<gene>
    <name evidence="10" type="ORF">PGLA1383_LOCUS11318</name>
</gene>
<keyword evidence="6" id="KW-0067">ATP-binding</keyword>
<evidence type="ECO:0000256" key="4">
    <source>
        <dbReference type="ARBA" id="ARBA00022741"/>
    </source>
</evidence>
<dbReference type="PANTHER" id="PTHR44899">
    <property type="entry name" value="CAMK FAMILY PROTEIN KINASE"/>
    <property type="match status" value="1"/>
</dbReference>
<proteinExistence type="predicted"/>
<keyword evidence="3" id="KW-0808">Transferase</keyword>
<dbReference type="Pfam" id="PF00069">
    <property type="entry name" value="Pkinase"/>
    <property type="match status" value="1"/>
</dbReference>
<evidence type="ECO:0000256" key="7">
    <source>
        <dbReference type="ARBA" id="ARBA00047899"/>
    </source>
</evidence>
<keyword evidence="2" id="KW-0723">Serine/threonine-protein kinase</keyword>
<evidence type="ECO:0000256" key="3">
    <source>
        <dbReference type="ARBA" id="ARBA00022679"/>
    </source>
</evidence>
<evidence type="ECO:0000256" key="8">
    <source>
        <dbReference type="ARBA" id="ARBA00048679"/>
    </source>
</evidence>
<sequence length="183" mass="20489">GDLRDWLEQCSKAGQHLPEPSVLSLFVQMCEGIRYVHSCQILHRDLKTSNMLLDADRRIVKIGDFGIARVLESTVAVAATMLGTPYYMSPEVCKGEPYREKSDMWSMGCVLYEMCVLRHAFESQSLLGLVYCIVSEHYDPIPADNYGPDLAELVAKLLAKSADERPSAEQALGMARLMPHRPL</sequence>
<keyword evidence="11" id="KW-1185">Reference proteome</keyword>
<organism evidence="10 11">
    <name type="scientific">Polarella glacialis</name>
    <name type="common">Dinoflagellate</name>
    <dbReference type="NCBI Taxonomy" id="89957"/>
    <lineage>
        <taxon>Eukaryota</taxon>
        <taxon>Sar</taxon>
        <taxon>Alveolata</taxon>
        <taxon>Dinophyceae</taxon>
        <taxon>Suessiales</taxon>
        <taxon>Suessiaceae</taxon>
        <taxon>Polarella</taxon>
    </lineage>
</organism>
<evidence type="ECO:0000313" key="10">
    <source>
        <dbReference type="EMBL" id="CAE8592682.1"/>
    </source>
</evidence>
<keyword evidence="4" id="KW-0547">Nucleotide-binding</keyword>
<dbReference type="InterPro" id="IPR011009">
    <property type="entry name" value="Kinase-like_dom_sf"/>
</dbReference>
<dbReference type="EC" id="2.7.11.1" evidence="1"/>
<evidence type="ECO:0000313" key="11">
    <source>
        <dbReference type="Proteomes" id="UP000654075"/>
    </source>
</evidence>
<keyword evidence="5" id="KW-0418">Kinase</keyword>
<feature type="non-terminal residue" evidence="10">
    <location>
        <position position="1"/>
    </location>
</feature>
<evidence type="ECO:0000256" key="1">
    <source>
        <dbReference type="ARBA" id="ARBA00012513"/>
    </source>
</evidence>
<dbReference type="GO" id="GO:0004674">
    <property type="term" value="F:protein serine/threonine kinase activity"/>
    <property type="evidence" value="ECO:0007669"/>
    <property type="project" value="UniProtKB-KW"/>
</dbReference>
<dbReference type="AlphaFoldDB" id="A0A813DXQ2"/>
<dbReference type="InterPro" id="IPR000719">
    <property type="entry name" value="Prot_kinase_dom"/>
</dbReference>
<evidence type="ECO:0000256" key="6">
    <source>
        <dbReference type="ARBA" id="ARBA00022840"/>
    </source>
</evidence>
<dbReference type="PROSITE" id="PS00108">
    <property type="entry name" value="PROTEIN_KINASE_ST"/>
    <property type="match status" value="1"/>
</dbReference>
<dbReference type="Gene3D" id="1.10.510.10">
    <property type="entry name" value="Transferase(Phosphotransferase) domain 1"/>
    <property type="match status" value="1"/>
</dbReference>
<name>A0A813DXQ2_POLGL</name>
<comment type="catalytic activity">
    <reaction evidence="8">
        <text>L-seryl-[protein] + ATP = O-phospho-L-seryl-[protein] + ADP + H(+)</text>
        <dbReference type="Rhea" id="RHEA:17989"/>
        <dbReference type="Rhea" id="RHEA-COMP:9863"/>
        <dbReference type="Rhea" id="RHEA-COMP:11604"/>
        <dbReference type="ChEBI" id="CHEBI:15378"/>
        <dbReference type="ChEBI" id="CHEBI:29999"/>
        <dbReference type="ChEBI" id="CHEBI:30616"/>
        <dbReference type="ChEBI" id="CHEBI:83421"/>
        <dbReference type="ChEBI" id="CHEBI:456216"/>
        <dbReference type="EC" id="2.7.11.1"/>
    </reaction>
</comment>
<comment type="caution">
    <text evidence="10">The sequence shown here is derived from an EMBL/GenBank/DDBJ whole genome shotgun (WGS) entry which is preliminary data.</text>
</comment>
<feature type="domain" description="Protein kinase" evidence="9">
    <location>
        <begin position="1"/>
        <end position="183"/>
    </location>
</feature>
<dbReference type="Proteomes" id="UP000654075">
    <property type="component" value="Unassembled WGS sequence"/>
</dbReference>
<dbReference type="OMA" id="HEVHFEE"/>
<dbReference type="PANTHER" id="PTHR44899:SF3">
    <property type="entry name" value="SERINE_THREONINE-PROTEIN KINASE NEK1"/>
    <property type="match status" value="1"/>
</dbReference>
<dbReference type="SMART" id="SM00220">
    <property type="entry name" value="S_TKc"/>
    <property type="match status" value="1"/>
</dbReference>
<comment type="catalytic activity">
    <reaction evidence="7">
        <text>L-threonyl-[protein] + ATP = O-phospho-L-threonyl-[protein] + ADP + H(+)</text>
        <dbReference type="Rhea" id="RHEA:46608"/>
        <dbReference type="Rhea" id="RHEA-COMP:11060"/>
        <dbReference type="Rhea" id="RHEA-COMP:11605"/>
        <dbReference type="ChEBI" id="CHEBI:15378"/>
        <dbReference type="ChEBI" id="CHEBI:30013"/>
        <dbReference type="ChEBI" id="CHEBI:30616"/>
        <dbReference type="ChEBI" id="CHEBI:61977"/>
        <dbReference type="ChEBI" id="CHEBI:456216"/>
        <dbReference type="EC" id="2.7.11.1"/>
    </reaction>
</comment>
<accession>A0A813DXQ2</accession>
<evidence type="ECO:0000256" key="5">
    <source>
        <dbReference type="ARBA" id="ARBA00022777"/>
    </source>
</evidence>
<evidence type="ECO:0000259" key="9">
    <source>
        <dbReference type="PROSITE" id="PS50011"/>
    </source>
</evidence>
<dbReference type="GO" id="GO:0005524">
    <property type="term" value="F:ATP binding"/>
    <property type="evidence" value="ECO:0007669"/>
    <property type="project" value="UniProtKB-KW"/>
</dbReference>
<protein>
    <recommendedName>
        <fullName evidence="1">non-specific serine/threonine protein kinase</fullName>
        <ecNumber evidence="1">2.7.11.1</ecNumber>
    </recommendedName>
</protein>
<evidence type="ECO:0000256" key="2">
    <source>
        <dbReference type="ARBA" id="ARBA00022527"/>
    </source>
</evidence>
<dbReference type="SUPFAM" id="SSF56112">
    <property type="entry name" value="Protein kinase-like (PK-like)"/>
    <property type="match status" value="1"/>
</dbReference>
<dbReference type="InterPro" id="IPR008271">
    <property type="entry name" value="Ser/Thr_kinase_AS"/>
</dbReference>
<dbReference type="EMBL" id="CAJNNV010005822">
    <property type="protein sequence ID" value="CAE8592682.1"/>
    <property type="molecule type" value="Genomic_DNA"/>
</dbReference>
<feature type="non-terminal residue" evidence="10">
    <location>
        <position position="183"/>
    </location>
</feature>
<reference evidence="10" key="1">
    <citation type="submission" date="2021-02" db="EMBL/GenBank/DDBJ databases">
        <authorList>
            <person name="Dougan E. K."/>
            <person name="Rhodes N."/>
            <person name="Thang M."/>
            <person name="Chan C."/>
        </authorList>
    </citation>
    <scope>NUCLEOTIDE SEQUENCE</scope>
</reference>